<feature type="disulfide bond" evidence="7">
    <location>
        <begin position="535"/>
        <end position="545"/>
    </location>
</feature>
<keyword evidence="11" id="KW-1185">Reference proteome</keyword>
<feature type="transmembrane region" description="Helical" evidence="8">
    <location>
        <begin position="645"/>
        <end position="662"/>
    </location>
</feature>
<comment type="caution">
    <text evidence="7">Lacks conserved residue(s) required for the propagation of feature annotation.</text>
</comment>
<keyword evidence="3" id="KW-1003">Cell membrane</keyword>
<evidence type="ECO:0000259" key="9">
    <source>
        <dbReference type="PROSITE" id="PS50026"/>
    </source>
</evidence>
<dbReference type="EMBL" id="JBDFQZ010000003">
    <property type="protein sequence ID" value="KAK9743038.1"/>
    <property type="molecule type" value="Genomic_DNA"/>
</dbReference>
<evidence type="ECO:0000256" key="6">
    <source>
        <dbReference type="ARBA" id="ARBA00023136"/>
    </source>
</evidence>
<comment type="subcellular location">
    <subcellularLocation>
        <location evidence="1">Cell membrane</location>
        <topology evidence="1">Multi-pass membrane protein</topology>
    </subcellularLocation>
</comment>
<keyword evidence="5 8" id="KW-1133">Transmembrane helix</keyword>
<comment type="similarity">
    <text evidence="2">Belongs to the TMEM8 family.</text>
</comment>
<dbReference type="InterPro" id="IPR000742">
    <property type="entry name" value="EGF"/>
</dbReference>
<dbReference type="Proteomes" id="UP001443914">
    <property type="component" value="Unassembled WGS sequence"/>
</dbReference>
<gene>
    <name evidence="10" type="ORF">RND81_03G212700</name>
</gene>
<feature type="transmembrane region" description="Helical" evidence="8">
    <location>
        <begin position="7"/>
        <end position="25"/>
    </location>
</feature>
<dbReference type="PROSITE" id="PS50026">
    <property type="entry name" value="EGF_3"/>
    <property type="match status" value="1"/>
</dbReference>
<feature type="transmembrane region" description="Helical" evidence="8">
    <location>
        <begin position="754"/>
        <end position="771"/>
    </location>
</feature>
<proteinExistence type="inferred from homology"/>
<evidence type="ECO:0000313" key="10">
    <source>
        <dbReference type="EMBL" id="KAK9743038.1"/>
    </source>
</evidence>
<feature type="transmembrane region" description="Helical" evidence="8">
    <location>
        <begin position="692"/>
        <end position="709"/>
    </location>
</feature>
<dbReference type="GO" id="GO:0005886">
    <property type="term" value="C:plasma membrane"/>
    <property type="evidence" value="ECO:0007669"/>
    <property type="project" value="UniProtKB-SubCell"/>
</dbReference>
<evidence type="ECO:0000256" key="5">
    <source>
        <dbReference type="ARBA" id="ARBA00022989"/>
    </source>
</evidence>
<evidence type="ECO:0000256" key="8">
    <source>
        <dbReference type="SAM" id="Phobius"/>
    </source>
</evidence>
<comment type="caution">
    <text evidence="10">The sequence shown here is derived from an EMBL/GenBank/DDBJ whole genome shotgun (WGS) entry which is preliminary data.</text>
</comment>
<feature type="disulfide bond" evidence="7">
    <location>
        <begin position="562"/>
        <end position="571"/>
    </location>
</feature>
<protein>
    <recommendedName>
        <fullName evidence="9">EGF-like domain-containing protein</fullName>
    </recommendedName>
</protein>
<accession>A0AAW1MAE2</accession>
<dbReference type="PANTHER" id="PTHR14319">
    <property type="entry name" value="FIVE-SPAN TRANSMEMBRANE PROTEIN M83"/>
    <property type="match status" value="1"/>
</dbReference>
<dbReference type="PANTHER" id="PTHR14319:SF3">
    <property type="entry name" value="TRANSMEMBRANE PROTEIN-LIKE PROTEIN"/>
    <property type="match status" value="1"/>
</dbReference>
<evidence type="ECO:0000256" key="4">
    <source>
        <dbReference type="ARBA" id="ARBA00022692"/>
    </source>
</evidence>
<keyword evidence="4 8" id="KW-0812">Transmembrane</keyword>
<keyword evidence="7" id="KW-0245">EGF-like domain</keyword>
<evidence type="ECO:0000256" key="1">
    <source>
        <dbReference type="ARBA" id="ARBA00004651"/>
    </source>
</evidence>
<evidence type="ECO:0000256" key="2">
    <source>
        <dbReference type="ARBA" id="ARBA00005542"/>
    </source>
</evidence>
<dbReference type="AlphaFoldDB" id="A0AAW1MAE2"/>
<evidence type="ECO:0000256" key="7">
    <source>
        <dbReference type="PROSITE-ProRule" id="PRU00076"/>
    </source>
</evidence>
<feature type="transmembrane region" description="Helical" evidence="8">
    <location>
        <begin position="777"/>
        <end position="797"/>
    </location>
</feature>
<organism evidence="10 11">
    <name type="scientific">Saponaria officinalis</name>
    <name type="common">Common soapwort</name>
    <name type="synonym">Lychnis saponaria</name>
    <dbReference type="NCBI Taxonomy" id="3572"/>
    <lineage>
        <taxon>Eukaryota</taxon>
        <taxon>Viridiplantae</taxon>
        <taxon>Streptophyta</taxon>
        <taxon>Embryophyta</taxon>
        <taxon>Tracheophyta</taxon>
        <taxon>Spermatophyta</taxon>
        <taxon>Magnoliopsida</taxon>
        <taxon>eudicotyledons</taxon>
        <taxon>Gunneridae</taxon>
        <taxon>Pentapetalae</taxon>
        <taxon>Caryophyllales</taxon>
        <taxon>Caryophyllaceae</taxon>
        <taxon>Caryophylleae</taxon>
        <taxon>Saponaria</taxon>
    </lineage>
</organism>
<feature type="domain" description="EGF-like" evidence="9">
    <location>
        <begin position="531"/>
        <end position="572"/>
    </location>
</feature>
<dbReference type="Pfam" id="PF12036">
    <property type="entry name" value="DUF3522"/>
    <property type="match status" value="1"/>
</dbReference>
<name>A0AAW1MAE2_SAPOF</name>
<reference evidence="10" key="1">
    <citation type="submission" date="2024-03" db="EMBL/GenBank/DDBJ databases">
        <title>WGS assembly of Saponaria officinalis var. Norfolk2.</title>
        <authorList>
            <person name="Jenkins J."/>
            <person name="Shu S."/>
            <person name="Grimwood J."/>
            <person name="Barry K."/>
            <person name="Goodstein D."/>
            <person name="Schmutz J."/>
            <person name="Leebens-Mack J."/>
            <person name="Osbourn A."/>
        </authorList>
    </citation>
    <scope>NUCLEOTIDE SEQUENCE [LARGE SCALE GENOMIC DNA]</scope>
    <source>
        <strain evidence="10">JIC</strain>
    </source>
</reference>
<dbReference type="InterPro" id="IPR021910">
    <property type="entry name" value="NGX6/PGAP6/MYMK"/>
</dbReference>
<evidence type="ECO:0000313" key="11">
    <source>
        <dbReference type="Proteomes" id="UP001443914"/>
    </source>
</evidence>
<keyword evidence="7" id="KW-1015">Disulfide bond</keyword>
<feature type="transmembrane region" description="Helical" evidence="8">
    <location>
        <begin position="669"/>
        <end position="686"/>
    </location>
</feature>
<dbReference type="PROSITE" id="PS00022">
    <property type="entry name" value="EGF_1"/>
    <property type="match status" value="1"/>
</dbReference>
<keyword evidence="6 8" id="KW-0472">Membrane</keyword>
<evidence type="ECO:0000256" key="3">
    <source>
        <dbReference type="ARBA" id="ARBA00022475"/>
    </source>
</evidence>
<sequence length="829" mass="92379">MAKNGNFCWFHVNLCLILFLGFYDYSSANLISYNSVTISSFNYPQSKLRPFEWRYIRVDLPPWFSSMSITLESDVDLGPGESKKISKARLPLICFRDGSLPLPDFSKKTVNISDLSSFSNETIRTIEGQENVERCYPLQKQMMLKLTNEQISPGVWYVGVFNGIGATRTQGKMINRGSAFSFSTNVSVEGCVVANLWGQFCNQSIKALSCSESDTNYLMTINSTSDFSNEPVEDVVSCRSSDHDSCLGNNDTIVYSLSVIGIPEHMSISATDINLNGTVLNKSIDKSNQFALMCYARYGAIALGTVHDYSGDLSKGPLVIPLPKTGLWYITILLVNTSKGNDGVQDSAVRVCYSLDWQVSECPSGRAGFNCTSKLYTLQTMMRANSYPFQSQYVPLDMLTSSNSGNFPLEPLITNSTLGSVSNFTWTYFVFDIPRGALGGNLHLRLISDEKVSYEIYARYGGLPSANIWDYYYINSTNSSDGSMFFILSNSSEDPIDFYILYPREGTWTFGLKYLNSTDNVSLEQTKMSVSLDRCPNGCSGHGSCQNFVDESGLTLYSFCSCDKAHGGVDCSIELVTQQGHQWQSISLIASNAAAILPAYWTLRRRAYAEWIIFSTSGISSALYHACDVGVWCALQFHVLQFMDFWMSFMAVVSTFVYLADIDEASKRTIHAAVSILTALMAASGATRSANLVLVIAIGATGLLIGWLIEFSTKYRSLSFSTGLCVNALYSWDTIRTSLQNVIKLLMERYNWRFMLGGFVAFSLAAISWTLETSQSYWIWHSIWHVSIYTSSFLFLCSKVMPSMTNNENQRPQIGNYELSRQDSISRGV</sequence>